<evidence type="ECO:0000256" key="5">
    <source>
        <dbReference type="PROSITE-ProRule" id="PRU00335"/>
    </source>
</evidence>
<keyword evidence="8" id="KW-1185">Reference proteome</keyword>
<keyword evidence="3 5" id="KW-0238">DNA-binding</keyword>
<keyword evidence="2" id="KW-0805">Transcription regulation</keyword>
<sequence length="216" mass="23531">MSSVDHEAVRRPRGRPRSFDREAALRRAMEVFWDKGFDNCSMSDLVAAMGINSPSLYAAFGSKEDLFREAMDLYIGAEGGAPLRALAAHRSCRDALQAMLGSTVELFTQPDVSRGCMLFLGAMNIGAQHHELGVHLHERRRKVADMIAEKLSEGVRDGELAPDTDVGKLAELCVTVFAGLSIQAQDGVSRATLSGVIDQFVSTLPFRAVHAENLAR</sequence>
<dbReference type="PROSITE" id="PS50977">
    <property type="entry name" value="HTH_TETR_2"/>
    <property type="match status" value="1"/>
</dbReference>
<dbReference type="PANTHER" id="PTHR47506">
    <property type="entry name" value="TRANSCRIPTIONAL REGULATORY PROTEIN"/>
    <property type="match status" value="1"/>
</dbReference>
<dbReference type="InterPro" id="IPR036271">
    <property type="entry name" value="Tet_transcr_reg_TetR-rel_C_sf"/>
</dbReference>
<dbReference type="InterPro" id="IPR011075">
    <property type="entry name" value="TetR_C"/>
</dbReference>
<evidence type="ECO:0000256" key="4">
    <source>
        <dbReference type="ARBA" id="ARBA00023163"/>
    </source>
</evidence>
<dbReference type="RefSeq" id="WP_035931993.1">
    <property type="nucleotide sequence ID" value="NZ_CADFFX010000056.1"/>
</dbReference>
<dbReference type="InterPro" id="IPR001647">
    <property type="entry name" value="HTH_TetR"/>
</dbReference>
<reference evidence="7 8" key="1">
    <citation type="submission" date="2014-03" db="EMBL/GenBank/DDBJ databases">
        <title>Draft Genome Sequences of Four Burkholderia Strains.</title>
        <authorList>
            <person name="Liu X.Y."/>
            <person name="Li C.X."/>
            <person name="Xu J.H."/>
        </authorList>
    </citation>
    <scope>NUCLEOTIDE SEQUENCE [LARGE SCALE GENOMIC DNA]</scope>
    <source>
        <strain evidence="7 8">DSM 50014</strain>
    </source>
</reference>
<comment type="caution">
    <text evidence="7">The sequence shown here is derived from an EMBL/GenBank/DDBJ whole genome shotgun (WGS) entry which is preliminary data.</text>
</comment>
<dbReference type="Pfam" id="PF16925">
    <property type="entry name" value="TetR_C_13"/>
    <property type="match status" value="1"/>
</dbReference>
<dbReference type="PANTHER" id="PTHR47506:SF1">
    <property type="entry name" value="HTH-TYPE TRANSCRIPTIONAL REGULATOR YJDC"/>
    <property type="match status" value="1"/>
</dbReference>
<dbReference type="AlphaFoldDB" id="A0A069PF66"/>
<evidence type="ECO:0000313" key="8">
    <source>
        <dbReference type="Proteomes" id="UP000027466"/>
    </source>
</evidence>
<dbReference type="SUPFAM" id="SSF46689">
    <property type="entry name" value="Homeodomain-like"/>
    <property type="match status" value="1"/>
</dbReference>
<evidence type="ECO:0000256" key="1">
    <source>
        <dbReference type="ARBA" id="ARBA00022491"/>
    </source>
</evidence>
<proteinExistence type="predicted"/>
<name>A0A069PF66_9BURK</name>
<dbReference type="PROSITE" id="PS01081">
    <property type="entry name" value="HTH_TETR_1"/>
    <property type="match status" value="1"/>
</dbReference>
<evidence type="ECO:0000256" key="3">
    <source>
        <dbReference type="ARBA" id="ARBA00023125"/>
    </source>
</evidence>
<keyword evidence="1" id="KW-0678">Repressor</keyword>
<keyword evidence="4" id="KW-0804">Transcription</keyword>
<dbReference type="InterPro" id="IPR009057">
    <property type="entry name" value="Homeodomain-like_sf"/>
</dbReference>
<dbReference type="GO" id="GO:0003677">
    <property type="term" value="F:DNA binding"/>
    <property type="evidence" value="ECO:0007669"/>
    <property type="project" value="UniProtKB-UniRule"/>
</dbReference>
<dbReference type="Pfam" id="PF00440">
    <property type="entry name" value="TetR_N"/>
    <property type="match status" value="1"/>
</dbReference>
<accession>A0A069PF66</accession>
<evidence type="ECO:0000256" key="2">
    <source>
        <dbReference type="ARBA" id="ARBA00023015"/>
    </source>
</evidence>
<dbReference type="EMBL" id="JFHC01000088">
    <property type="protein sequence ID" value="KDR38484.1"/>
    <property type="molecule type" value="Genomic_DNA"/>
</dbReference>
<dbReference type="Gene3D" id="1.10.357.10">
    <property type="entry name" value="Tetracycline Repressor, domain 2"/>
    <property type="match status" value="1"/>
</dbReference>
<evidence type="ECO:0000259" key="6">
    <source>
        <dbReference type="PROSITE" id="PS50977"/>
    </source>
</evidence>
<protein>
    <submittedName>
        <fullName evidence="7">TetR family transcriptional regulator</fullName>
    </submittedName>
</protein>
<feature type="domain" description="HTH tetR-type" evidence="6">
    <location>
        <begin position="18"/>
        <end position="78"/>
    </location>
</feature>
<dbReference type="Gene3D" id="1.10.10.60">
    <property type="entry name" value="Homeodomain-like"/>
    <property type="match status" value="1"/>
</dbReference>
<dbReference type="STRING" id="60547.GCA_000751215_03011"/>
<dbReference type="Proteomes" id="UP000027466">
    <property type="component" value="Unassembled WGS sequence"/>
</dbReference>
<organism evidence="7 8">
    <name type="scientific">Caballeronia glathei</name>
    <dbReference type="NCBI Taxonomy" id="60547"/>
    <lineage>
        <taxon>Bacteria</taxon>
        <taxon>Pseudomonadati</taxon>
        <taxon>Pseudomonadota</taxon>
        <taxon>Betaproteobacteria</taxon>
        <taxon>Burkholderiales</taxon>
        <taxon>Burkholderiaceae</taxon>
        <taxon>Caballeronia</taxon>
    </lineage>
</organism>
<gene>
    <name evidence="7" type="ORF">BG61_39835</name>
</gene>
<dbReference type="SUPFAM" id="SSF48498">
    <property type="entry name" value="Tetracyclin repressor-like, C-terminal domain"/>
    <property type="match status" value="1"/>
</dbReference>
<evidence type="ECO:0000313" key="7">
    <source>
        <dbReference type="EMBL" id="KDR38484.1"/>
    </source>
</evidence>
<dbReference type="InterPro" id="IPR023772">
    <property type="entry name" value="DNA-bd_HTH_TetR-type_CS"/>
</dbReference>
<feature type="DNA-binding region" description="H-T-H motif" evidence="5">
    <location>
        <begin position="41"/>
        <end position="60"/>
    </location>
</feature>